<feature type="region of interest" description="Disordered" evidence="1">
    <location>
        <begin position="197"/>
        <end position="253"/>
    </location>
</feature>
<dbReference type="Proteomes" id="UP000001075">
    <property type="component" value="Unassembled WGS sequence"/>
</dbReference>
<feature type="region of interest" description="Disordered" evidence="1">
    <location>
        <begin position="340"/>
        <end position="375"/>
    </location>
</feature>
<dbReference type="InParanoid" id="G3IJN9"/>
<gene>
    <name evidence="2" type="ORF">I79_024075</name>
</gene>
<evidence type="ECO:0000313" key="2">
    <source>
        <dbReference type="EMBL" id="EGW11495.1"/>
    </source>
</evidence>
<feature type="region of interest" description="Disordered" evidence="1">
    <location>
        <begin position="101"/>
        <end position="183"/>
    </location>
</feature>
<accession>G3IJN9</accession>
<dbReference type="STRING" id="10029.G3IJN9"/>
<sequence>MEMEHTRRLEALLKLRERLCRETEPWQLYKTLKKLCSQAMLGDILEEIGFRQKIKFLKKQQIVAPFAKELAARSTEAEIHSNSPEDELQNPAFLRPRENGSQVLEVSSSSPQHSTNESMETSSKQIATGSPNVESAGRRMQTHPDNQLDTERQVRVGKPHGTFGEPWPLEGMKTLSSKPEDGQAKQRLALLRAKSPGPWIQEDHPPGSSDACLNYDCSPSSSALPPRKRKRKSSRSAEAHSPGAKVPRDMSPSFKDQNLQLTARPFPETTANLQTCFLQDGPEHSSLYTVQEAAPWACRKNFKTPVYSGGRPARALAKNSYQGSLAKQHSRCETHCQPALEEGSHLSQPQEDSPQTHISTAKRMDSQTESQTHLKMQDSLELRLQALCARIQSTQTKEPQGRQTKKIDFQGQATWPGDHADSGPRPEASTDNVQSLPEASGPGLLHRAPCQCWGSSSKCRNKTRPMKPALLMAKALKDYKNWSARK</sequence>
<feature type="compositionally biased region" description="Polar residues" evidence="1">
    <location>
        <begin position="345"/>
        <end position="359"/>
    </location>
</feature>
<feature type="region of interest" description="Disordered" evidence="1">
    <location>
        <begin position="411"/>
        <end position="448"/>
    </location>
</feature>
<protein>
    <submittedName>
        <fullName evidence="2">RNA polymerase II transcription factor SIII subunit A3-like-2</fullName>
    </submittedName>
</protein>
<evidence type="ECO:0000256" key="1">
    <source>
        <dbReference type="SAM" id="MobiDB-lite"/>
    </source>
</evidence>
<dbReference type="PANTHER" id="PTHR15141">
    <property type="entry name" value="TRANSCRIPTION ELONGATION FACTOR B POLYPEPTIDE 3"/>
    <property type="match status" value="1"/>
</dbReference>
<dbReference type="PANTHER" id="PTHR15141:SF75">
    <property type="entry name" value="ELONGIN-A"/>
    <property type="match status" value="1"/>
</dbReference>
<name>G3IJN9_CRIGR</name>
<proteinExistence type="predicted"/>
<dbReference type="AlphaFoldDB" id="G3IJN9"/>
<evidence type="ECO:0000313" key="3">
    <source>
        <dbReference type="Proteomes" id="UP000001075"/>
    </source>
</evidence>
<feature type="compositionally biased region" description="Polar residues" evidence="1">
    <location>
        <begin position="101"/>
        <end position="133"/>
    </location>
</feature>
<dbReference type="InterPro" id="IPR051870">
    <property type="entry name" value="Elongin-A_domain"/>
</dbReference>
<reference evidence="3" key="1">
    <citation type="journal article" date="2011" name="Nat. Biotechnol.">
        <title>The genomic sequence of the Chinese hamster ovary (CHO)-K1 cell line.</title>
        <authorList>
            <person name="Xu X."/>
            <person name="Nagarajan H."/>
            <person name="Lewis N.E."/>
            <person name="Pan S."/>
            <person name="Cai Z."/>
            <person name="Liu X."/>
            <person name="Chen W."/>
            <person name="Xie M."/>
            <person name="Wang W."/>
            <person name="Hammond S."/>
            <person name="Andersen M.R."/>
            <person name="Neff N."/>
            <person name="Passarelli B."/>
            <person name="Koh W."/>
            <person name="Fan H.C."/>
            <person name="Wang J."/>
            <person name="Gui Y."/>
            <person name="Lee K.H."/>
            <person name="Betenbaugh M.J."/>
            <person name="Quake S.R."/>
            <person name="Famili I."/>
            <person name="Palsson B.O."/>
            <person name="Wang J."/>
        </authorList>
    </citation>
    <scope>NUCLEOTIDE SEQUENCE [LARGE SCALE GENOMIC DNA]</scope>
    <source>
        <strain evidence="3">CHO K1 cell line</strain>
    </source>
</reference>
<dbReference type="EMBL" id="JH003355">
    <property type="protein sequence ID" value="EGW11495.1"/>
    <property type="molecule type" value="Genomic_DNA"/>
</dbReference>
<organism evidence="2 3">
    <name type="scientific">Cricetulus griseus</name>
    <name type="common">Chinese hamster</name>
    <name type="synonym">Cricetulus barabensis griseus</name>
    <dbReference type="NCBI Taxonomy" id="10029"/>
    <lineage>
        <taxon>Eukaryota</taxon>
        <taxon>Metazoa</taxon>
        <taxon>Chordata</taxon>
        <taxon>Craniata</taxon>
        <taxon>Vertebrata</taxon>
        <taxon>Euteleostomi</taxon>
        <taxon>Mammalia</taxon>
        <taxon>Eutheria</taxon>
        <taxon>Euarchontoglires</taxon>
        <taxon>Glires</taxon>
        <taxon>Rodentia</taxon>
        <taxon>Myomorpha</taxon>
        <taxon>Muroidea</taxon>
        <taxon>Cricetidae</taxon>
        <taxon>Cricetinae</taxon>
        <taxon>Cricetulus</taxon>
    </lineage>
</organism>